<accession>A0A372L755</accession>
<dbReference type="Gene3D" id="2.170.120.40">
    <property type="entry name" value="YbbR-like domain"/>
    <property type="match status" value="2"/>
</dbReference>
<comment type="caution">
    <text evidence="2">The sequence shown here is derived from an EMBL/GenBank/DDBJ whole genome shotgun (WGS) entry which is preliminary data.</text>
</comment>
<evidence type="ECO:0000256" key="1">
    <source>
        <dbReference type="SAM" id="MobiDB-lite"/>
    </source>
</evidence>
<dbReference type="AlphaFoldDB" id="A0A372L755"/>
<feature type="compositionally biased region" description="Basic and acidic residues" evidence="1">
    <location>
        <begin position="315"/>
        <end position="325"/>
    </location>
</feature>
<dbReference type="OrthoDB" id="2960905at2"/>
<dbReference type="Gene3D" id="2.170.120.30">
    <property type="match status" value="2"/>
</dbReference>
<dbReference type="RefSeq" id="WP_117324205.1">
    <property type="nucleotide sequence ID" value="NZ_QVTD01000018.1"/>
</dbReference>
<evidence type="ECO:0000313" key="3">
    <source>
        <dbReference type="Proteomes" id="UP000262939"/>
    </source>
</evidence>
<proteinExistence type="predicted"/>
<gene>
    <name evidence="2" type="ORF">D0466_19550</name>
</gene>
<reference evidence="2 3" key="1">
    <citation type="submission" date="2018-08" db="EMBL/GenBank/DDBJ databases">
        <title>Bacillus chawlae sp. nov., Bacillus glennii sp. nov., and Bacillus saganii sp. nov. Isolated from the Vehicle Assembly Building at Kennedy Space Center where the Viking Spacecraft were Assembled.</title>
        <authorList>
            <person name="Seuylemezian A."/>
            <person name="Vaishampayan P."/>
        </authorList>
    </citation>
    <scope>NUCLEOTIDE SEQUENCE [LARGE SCALE GENOMIC DNA]</scope>
    <source>
        <strain evidence="2 3">V44-8</strain>
    </source>
</reference>
<dbReference type="PANTHER" id="PTHR37804">
    <property type="entry name" value="CDAA REGULATORY PROTEIN CDAR"/>
    <property type="match status" value="1"/>
</dbReference>
<organism evidence="2 3">
    <name type="scientific">Peribacillus glennii</name>
    <dbReference type="NCBI Taxonomy" id="2303991"/>
    <lineage>
        <taxon>Bacteria</taxon>
        <taxon>Bacillati</taxon>
        <taxon>Bacillota</taxon>
        <taxon>Bacilli</taxon>
        <taxon>Bacillales</taxon>
        <taxon>Bacillaceae</taxon>
        <taxon>Peribacillus</taxon>
    </lineage>
</organism>
<dbReference type="Pfam" id="PF07949">
    <property type="entry name" value="YbbR"/>
    <property type="match status" value="3"/>
</dbReference>
<sequence length="449" mass="49580">MDKFMNSPWFVRIVSLALAALLFTSINLQPESSKGQLGFNTPGKTYTATIQNVPVEIDYDQENLVVTGAPRTVDVTLKGAKPLVVSAKNRGDLRVYIDLSDPDLSLGQKNVRLKVRDMNEKLTAKINPEIATVTIQERVTQEFSVDPEFNRSLLEDGYVADQPRVNPKTVKITGAKDVIERISYVKAIVELNRGITDTVQQKAKVQALDRDLNKLDVLIDPEAVTVSVQVSIPAKKVPIVAVQTGTPADGLKIKEISVEPKEVTLYGKESVLQKISEVRLPVSVGNIEGDAEFELPLNLPDNVHKMSRDTATIKVRTEKESPKDNDMDEQENQEDQENQKDQEVVAQTKTFHDLTIQTVGNADDTAVTFISPPSGRTSITLTGDPENLKKITGSDIQLSVNVNRFEEGKHDATIQVKAPSNVKWELPLEQATVSITKKNSEHRGSIDNI</sequence>
<name>A0A372L755_9BACI</name>
<feature type="region of interest" description="Disordered" evidence="1">
    <location>
        <begin position="308"/>
        <end position="343"/>
    </location>
</feature>
<dbReference type="Proteomes" id="UP000262939">
    <property type="component" value="Unassembled WGS sequence"/>
</dbReference>
<evidence type="ECO:0000313" key="2">
    <source>
        <dbReference type="EMBL" id="RFU61024.1"/>
    </source>
</evidence>
<dbReference type="EMBL" id="QVTD01000018">
    <property type="protein sequence ID" value="RFU61024.1"/>
    <property type="molecule type" value="Genomic_DNA"/>
</dbReference>
<dbReference type="InterPro" id="IPR053154">
    <property type="entry name" value="c-di-AMP_regulator"/>
</dbReference>
<feature type="compositionally biased region" description="Acidic residues" evidence="1">
    <location>
        <begin position="326"/>
        <end position="336"/>
    </location>
</feature>
<dbReference type="InterPro" id="IPR012505">
    <property type="entry name" value="YbbR"/>
</dbReference>
<protein>
    <submittedName>
        <fullName evidence="2">YbbR-like domain-containing protein</fullName>
    </submittedName>
</protein>
<dbReference type="PANTHER" id="PTHR37804:SF1">
    <property type="entry name" value="CDAA REGULATORY PROTEIN CDAR"/>
    <property type="match status" value="1"/>
</dbReference>
<keyword evidence="3" id="KW-1185">Reference proteome</keyword>